<feature type="binding site" evidence="3">
    <location>
        <position position="18"/>
    </location>
    <ligand>
        <name>a divalent metal cation</name>
        <dbReference type="ChEBI" id="CHEBI:60240"/>
    </ligand>
</feature>
<organism evidence="5 6">
    <name type="scientific">Treponema bryantii</name>
    <dbReference type="NCBI Taxonomy" id="163"/>
    <lineage>
        <taxon>Bacteria</taxon>
        <taxon>Pseudomonadati</taxon>
        <taxon>Spirochaetota</taxon>
        <taxon>Spirochaetia</taxon>
        <taxon>Spirochaetales</taxon>
        <taxon>Treponemataceae</taxon>
        <taxon>Treponema</taxon>
    </lineage>
</organism>
<protein>
    <submittedName>
        <fullName evidence="5">Sugar lactone lactonase YvrE</fullName>
    </submittedName>
</protein>
<feature type="binding site" evidence="3">
    <location>
        <position position="109"/>
    </location>
    <ligand>
        <name>substrate</name>
    </ligand>
</feature>
<comment type="cofactor">
    <cofactor evidence="3">
        <name>Zn(2+)</name>
        <dbReference type="ChEBI" id="CHEBI:29105"/>
    </cofactor>
    <text evidence="3">Binds 1 divalent metal cation per subunit.</text>
</comment>
<dbReference type="Gene3D" id="2.120.10.30">
    <property type="entry name" value="TolB, C-terminal domain"/>
    <property type="match status" value="1"/>
</dbReference>
<dbReference type="GO" id="GO:0004341">
    <property type="term" value="F:gluconolactonase activity"/>
    <property type="evidence" value="ECO:0007669"/>
    <property type="project" value="TreeGrafter"/>
</dbReference>
<feature type="binding site" evidence="3">
    <location>
        <position position="127"/>
    </location>
    <ligand>
        <name>substrate</name>
    </ligand>
</feature>
<evidence type="ECO:0000256" key="2">
    <source>
        <dbReference type="PIRSR" id="PIRSR605511-1"/>
    </source>
</evidence>
<feature type="active site" description="Proton donor/acceptor" evidence="2">
    <location>
        <position position="208"/>
    </location>
</feature>
<dbReference type="GO" id="GO:0005509">
    <property type="term" value="F:calcium ion binding"/>
    <property type="evidence" value="ECO:0007669"/>
    <property type="project" value="TreeGrafter"/>
</dbReference>
<feature type="binding site" evidence="3">
    <location>
        <position position="208"/>
    </location>
    <ligand>
        <name>a divalent metal cation</name>
        <dbReference type="ChEBI" id="CHEBI:60240"/>
    </ligand>
</feature>
<dbReference type="Proteomes" id="UP000182737">
    <property type="component" value="Unassembled WGS sequence"/>
</dbReference>
<evidence type="ECO:0000256" key="3">
    <source>
        <dbReference type="PIRSR" id="PIRSR605511-2"/>
    </source>
</evidence>
<name>A0A1I3HZE2_9SPIR</name>
<evidence type="ECO:0000313" key="6">
    <source>
        <dbReference type="Proteomes" id="UP000182737"/>
    </source>
</evidence>
<dbReference type="PANTHER" id="PTHR10907:SF47">
    <property type="entry name" value="REGUCALCIN"/>
    <property type="match status" value="1"/>
</dbReference>
<dbReference type="OrthoDB" id="2633250at2"/>
<feature type="domain" description="SMP-30/Gluconolactonase/LRE-like region" evidence="4">
    <location>
        <begin position="16"/>
        <end position="267"/>
    </location>
</feature>
<dbReference type="Pfam" id="PF08450">
    <property type="entry name" value="SGL"/>
    <property type="match status" value="1"/>
</dbReference>
<dbReference type="AlphaFoldDB" id="A0A1I3HZE2"/>
<keyword evidence="3" id="KW-0862">Zinc</keyword>
<dbReference type="PANTHER" id="PTHR10907">
    <property type="entry name" value="REGUCALCIN"/>
    <property type="match status" value="1"/>
</dbReference>
<evidence type="ECO:0000259" key="4">
    <source>
        <dbReference type="Pfam" id="PF08450"/>
    </source>
</evidence>
<keyword evidence="6" id="KW-1185">Reference proteome</keyword>
<gene>
    <name evidence="5" type="ORF">SAMN04487775_101188</name>
</gene>
<dbReference type="InterPro" id="IPR005511">
    <property type="entry name" value="SMP-30"/>
</dbReference>
<proteinExistence type="inferred from homology"/>
<evidence type="ECO:0000313" key="5">
    <source>
        <dbReference type="EMBL" id="SFI40947.1"/>
    </source>
</evidence>
<feature type="binding site" evidence="3">
    <location>
        <position position="107"/>
    </location>
    <ligand>
        <name>substrate</name>
    </ligand>
</feature>
<reference evidence="6" key="1">
    <citation type="submission" date="2016-10" db="EMBL/GenBank/DDBJ databases">
        <authorList>
            <person name="Varghese N."/>
            <person name="Submissions S."/>
        </authorList>
    </citation>
    <scope>NUCLEOTIDE SEQUENCE [LARGE SCALE GENOMIC DNA]</scope>
    <source>
        <strain evidence="6">XBD1002</strain>
    </source>
</reference>
<keyword evidence="3" id="KW-0479">Metal-binding</keyword>
<dbReference type="SUPFAM" id="SSF63829">
    <property type="entry name" value="Calcium-dependent phosphotriesterase"/>
    <property type="match status" value="1"/>
</dbReference>
<dbReference type="GO" id="GO:0019853">
    <property type="term" value="P:L-ascorbic acid biosynthetic process"/>
    <property type="evidence" value="ECO:0007669"/>
    <property type="project" value="TreeGrafter"/>
</dbReference>
<evidence type="ECO:0000256" key="1">
    <source>
        <dbReference type="ARBA" id="ARBA00008853"/>
    </source>
</evidence>
<feature type="binding site" evidence="3">
    <location>
        <position position="158"/>
    </location>
    <ligand>
        <name>a divalent metal cation</name>
        <dbReference type="ChEBI" id="CHEBI:60240"/>
    </ligand>
</feature>
<dbReference type="EMBL" id="FORI01000001">
    <property type="protein sequence ID" value="SFI40947.1"/>
    <property type="molecule type" value="Genomic_DNA"/>
</dbReference>
<sequence>MKTYNAQVFSKEKYLLGESPFYDPRTKTISWVDIMDKKFFTQGPDGIRKTFCFNQAIGSAVPTVKENCYLIAGTDGLYLQDTGIEGSENPAPKLIKNLKDYYESYQRSNDAKADPAGRLFFGSSVDDDIHEASGNLFCLDSLKDNEITCLQPNTKISNGMAWSADRKKFYFSDTLQYAVFSYDYDLKTGEISNRQILFKPEENNGLTDGMCIDSQDNLWVAFWGGSRIEQRSTKDGSLLAVINVDAKNVTSCCFIGDNLDTLFITTSGNEQTGEHDGCLFTCKVDVKGCSCDYFKLVLRRTIH</sequence>
<accession>A0A1I3HZE2</accession>
<dbReference type="RefSeq" id="WP_074929797.1">
    <property type="nucleotide sequence ID" value="NZ_FORI01000001.1"/>
</dbReference>
<comment type="similarity">
    <text evidence="1">Belongs to the SMP-30/CGR1 family.</text>
</comment>
<dbReference type="InterPro" id="IPR013658">
    <property type="entry name" value="SGL"/>
</dbReference>
<dbReference type="InterPro" id="IPR011042">
    <property type="entry name" value="6-blade_b-propeller_TolB-like"/>
</dbReference>
<dbReference type="PRINTS" id="PR01790">
    <property type="entry name" value="SMP30FAMILY"/>
</dbReference>